<accession>A0A0B0MJK9</accession>
<dbReference type="Proteomes" id="UP000032142">
    <property type="component" value="Unassembled WGS sequence"/>
</dbReference>
<reference evidence="3" key="2">
    <citation type="submission" date="2014-09" db="EMBL/GenBank/DDBJ databases">
        <authorList>
            <person name="Mudge J."/>
            <person name="Ramaraj T."/>
            <person name="Lindquist I.E."/>
            <person name="Bharti A.K."/>
            <person name="Sundararajan A."/>
            <person name="Cameron C.T."/>
            <person name="Woodward J.E."/>
            <person name="May G.D."/>
            <person name="Brubaker C."/>
            <person name="Broadhvest J."/>
            <person name="Wilkins T.A."/>
        </authorList>
    </citation>
    <scope>NUCLEOTIDE SEQUENCE</scope>
    <source>
        <strain evidence="3">cv. AKA8401</strain>
    </source>
</reference>
<sequence length="39" mass="4869">MKQRISKNHKNQKRQRKPSVASFCVFFFWHSVTQNFDRR</sequence>
<keyword evidence="3" id="KW-1185">Reference proteome</keyword>
<gene>
    <name evidence="2" type="ORF">F383_04666</name>
    <name evidence="1" type="ORF">F383_38969</name>
</gene>
<dbReference type="EMBL" id="KN419566">
    <property type="protein sequence ID" value="KHG21759.1"/>
    <property type="molecule type" value="Genomic_DNA"/>
</dbReference>
<name>A0A0B0MJK9_GOSAR</name>
<evidence type="ECO:0000313" key="2">
    <source>
        <dbReference type="EMBL" id="KHG21759.1"/>
    </source>
</evidence>
<evidence type="ECO:0000313" key="3">
    <source>
        <dbReference type="Proteomes" id="UP000032142"/>
    </source>
</evidence>
<proteinExistence type="predicted"/>
<dbReference type="AlphaFoldDB" id="A0A0B0MJK9"/>
<reference evidence="1" key="1">
    <citation type="submission" date="2014-09" db="EMBL/GenBank/DDBJ databases">
        <title>G. arboreum L. cv. AKA8401 A2 genome assembly version 1.0.</title>
        <authorList>
            <person name="Mudge J."/>
            <person name="Ramaraj T."/>
            <person name="Lindquist I.E."/>
            <person name="Bharti A.K."/>
            <person name="Sundararajan A."/>
            <person name="Cameron C.T."/>
            <person name="Woodward J.E."/>
            <person name="May G.D."/>
            <person name="Brubaker C."/>
            <person name="Broadhvest J."/>
            <person name="Wilkins T.A."/>
        </authorList>
    </citation>
    <scope>NUCLEOTIDE SEQUENCE</scope>
</reference>
<protein>
    <submittedName>
        <fullName evidence="1">Uncharacterized protein</fullName>
    </submittedName>
</protein>
<evidence type="ECO:0000313" key="1">
    <source>
        <dbReference type="EMBL" id="KHG00572.1"/>
    </source>
</evidence>
<dbReference type="EMBL" id="JRRC01136452">
    <property type="protein sequence ID" value="KHG00572.1"/>
    <property type="molecule type" value="Genomic_DNA"/>
</dbReference>
<organism evidence="1 3">
    <name type="scientific">Gossypium arboreum</name>
    <name type="common">Tree cotton</name>
    <name type="synonym">Gossypium nanking</name>
    <dbReference type="NCBI Taxonomy" id="29729"/>
    <lineage>
        <taxon>Eukaryota</taxon>
        <taxon>Viridiplantae</taxon>
        <taxon>Streptophyta</taxon>
        <taxon>Embryophyta</taxon>
        <taxon>Tracheophyta</taxon>
        <taxon>Spermatophyta</taxon>
        <taxon>Magnoliopsida</taxon>
        <taxon>eudicotyledons</taxon>
        <taxon>Gunneridae</taxon>
        <taxon>Pentapetalae</taxon>
        <taxon>rosids</taxon>
        <taxon>malvids</taxon>
        <taxon>Malvales</taxon>
        <taxon>Malvaceae</taxon>
        <taxon>Malvoideae</taxon>
        <taxon>Gossypium</taxon>
    </lineage>
</organism>